<sequence>MYHERVVDQYSNPRNVGSFDKSDSNVRTGLVGSPACGDAMRLQIKVDEVSGKIVDACFKTFG</sequence>
<dbReference type="Pfam" id="PF01592">
    <property type="entry name" value="NifU_N"/>
    <property type="match status" value="1"/>
</dbReference>
<dbReference type="PANTHER" id="PTHR10093">
    <property type="entry name" value="IRON-SULFUR CLUSTER ASSEMBLY ENZYME NIFU HOMOLOG"/>
    <property type="match status" value="1"/>
</dbReference>
<accession>A0A830C2K2</accession>
<name>A0A830C2K2_9LAMI</name>
<gene>
    <name evidence="2" type="ORF">PHJA_001469300</name>
</gene>
<dbReference type="CDD" id="cd06664">
    <property type="entry name" value="IscU_like"/>
    <property type="match status" value="1"/>
</dbReference>
<dbReference type="GO" id="GO:0016226">
    <property type="term" value="P:iron-sulfur cluster assembly"/>
    <property type="evidence" value="ECO:0007669"/>
    <property type="project" value="InterPro"/>
</dbReference>
<dbReference type="Gene3D" id="3.90.1010.10">
    <property type="match status" value="1"/>
</dbReference>
<dbReference type="InterPro" id="IPR002871">
    <property type="entry name" value="NIF_FeS_clus_asmbl_NifU_N"/>
</dbReference>
<reference evidence="2" key="1">
    <citation type="submission" date="2020-07" db="EMBL/GenBank/DDBJ databases">
        <title>Ethylene signaling mediates host invasion by parasitic plants.</title>
        <authorList>
            <person name="Yoshida S."/>
        </authorList>
    </citation>
    <scope>NUCLEOTIDE SEQUENCE</scope>
    <source>
        <strain evidence="2">Okayama</strain>
    </source>
</reference>
<dbReference type="EMBL" id="BMAC01000306">
    <property type="protein sequence ID" value="GFP93249.1"/>
    <property type="molecule type" value="Genomic_DNA"/>
</dbReference>
<dbReference type="SUPFAM" id="SSF82649">
    <property type="entry name" value="SufE/NifU"/>
    <property type="match status" value="1"/>
</dbReference>
<dbReference type="OrthoDB" id="1925777at2759"/>
<evidence type="ECO:0000313" key="2">
    <source>
        <dbReference type="EMBL" id="GFP93249.1"/>
    </source>
</evidence>
<dbReference type="GO" id="GO:0051536">
    <property type="term" value="F:iron-sulfur cluster binding"/>
    <property type="evidence" value="ECO:0007669"/>
    <property type="project" value="InterPro"/>
</dbReference>
<dbReference type="AlphaFoldDB" id="A0A830C2K2"/>
<organism evidence="2 3">
    <name type="scientific">Phtheirospermum japonicum</name>
    <dbReference type="NCBI Taxonomy" id="374723"/>
    <lineage>
        <taxon>Eukaryota</taxon>
        <taxon>Viridiplantae</taxon>
        <taxon>Streptophyta</taxon>
        <taxon>Embryophyta</taxon>
        <taxon>Tracheophyta</taxon>
        <taxon>Spermatophyta</taxon>
        <taxon>Magnoliopsida</taxon>
        <taxon>eudicotyledons</taxon>
        <taxon>Gunneridae</taxon>
        <taxon>Pentapetalae</taxon>
        <taxon>asterids</taxon>
        <taxon>lamiids</taxon>
        <taxon>Lamiales</taxon>
        <taxon>Orobanchaceae</taxon>
        <taxon>Orobanchaceae incertae sedis</taxon>
        <taxon>Phtheirospermum</taxon>
    </lineage>
</organism>
<dbReference type="Proteomes" id="UP000653305">
    <property type="component" value="Unassembled WGS sequence"/>
</dbReference>
<evidence type="ECO:0000259" key="1">
    <source>
        <dbReference type="Pfam" id="PF01592"/>
    </source>
</evidence>
<dbReference type="GO" id="GO:0005506">
    <property type="term" value="F:iron ion binding"/>
    <property type="evidence" value="ECO:0007669"/>
    <property type="project" value="InterPro"/>
</dbReference>
<feature type="domain" description="NIF system FeS cluster assembly NifU N-terminal" evidence="1">
    <location>
        <begin position="1"/>
        <end position="62"/>
    </location>
</feature>
<keyword evidence="3" id="KW-1185">Reference proteome</keyword>
<protein>
    <submittedName>
        <fullName evidence="2">Iron-sulfur cluster assembly protein 1</fullName>
    </submittedName>
</protein>
<comment type="caution">
    <text evidence="2">The sequence shown here is derived from an EMBL/GenBank/DDBJ whole genome shotgun (WGS) entry which is preliminary data.</text>
</comment>
<proteinExistence type="predicted"/>
<evidence type="ECO:0000313" key="3">
    <source>
        <dbReference type="Proteomes" id="UP000653305"/>
    </source>
</evidence>